<evidence type="ECO:0000256" key="1">
    <source>
        <dbReference type="SAM" id="Phobius"/>
    </source>
</evidence>
<keyword evidence="1" id="KW-1133">Transmembrane helix</keyword>
<protein>
    <submittedName>
        <fullName evidence="2">Uncharacterized protein</fullName>
    </submittedName>
</protein>
<dbReference type="AlphaFoldDB" id="A0A9P9YRA0"/>
<comment type="caution">
    <text evidence="2">The sequence shown here is derived from an EMBL/GenBank/DDBJ whole genome shotgun (WGS) entry which is preliminary data.</text>
</comment>
<evidence type="ECO:0000313" key="2">
    <source>
        <dbReference type="EMBL" id="KAI8041636.1"/>
    </source>
</evidence>
<keyword evidence="1" id="KW-0472">Membrane</keyword>
<accession>A0A9P9YRA0</accession>
<proteinExistence type="predicted"/>
<dbReference type="Proteomes" id="UP001059596">
    <property type="component" value="Unassembled WGS sequence"/>
</dbReference>
<gene>
    <name evidence="2" type="ORF">M5D96_005901</name>
</gene>
<evidence type="ECO:0000313" key="3">
    <source>
        <dbReference type="Proteomes" id="UP001059596"/>
    </source>
</evidence>
<dbReference type="EMBL" id="JAMKOV010000003">
    <property type="protein sequence ID" value="KAI8041636.1"/>
    <property type="molecule type" value="Genomic_DNA"/>
</dbReference>
<sequence>MSNNHIFRYVIFGLGLFYTCATFDKNKARCKDCTGYNKERCPIEGDSGYYVAISSRKLKSMKDTSKGNPLTDDLDVCIPSSMNVDGIEMLPAGLFNISASGHQNLVVNLYFLSPTRQRTVQFAERVNILTTWGVVHARPQSWILPQKYRDQGISTPAIFV</sequence>
<keyword evidence="3" id="KW-1185">Reference proteome</keyword>
<keyword evidence="1" id="KW-0812">Transmembrane</keyword>
<reference evidence="2" key="1">
    <citation type="journal article" date="2023" name="Genome Biol. Evol.">
        <title>Long-read-based Genome Assembly of Drosophila gunungcola Reveals Fewer Chemosensory Genes in Flower-breeding Species.</title>
        <authorList>
            <person name="Negi A."/>
            <person name="Liao B.Y."/>
            <person name="Yeh S.D."/>
        </authorList>
    </citation>
    <scope>NUCLEOTIDE SEQUENCE</scope>
    <source>
        <strain evidence="2">Sukarami</strain>
    </source>
</reference>
<organism evidence="2 3">
    <name type="scientific">Drosophila gunungcola</name>
    <name type="common">fruit fly</name>
    <dbReference type="NCBI Taxonomy" id="103775"/>
    <lineage>
        <taxon>Eukaryota</taxon>
        <taxon>Metazoa</taxon>
        <taxon>Ecdysozoa</taxon>
        <taxon>Arthropoda</taxon>
        <taxon>Hexapoda</taxon>
        <taxon>Insecta</taxon>
        <taxon>Pterygota</taxon>
        <taxon>Neoptera</taxon>
        <taxon>Endopterygota</taxon>
        <taxon>Diptera</taxon>
        <taxon>Brachycera</taxon>
        <taxon>Muscomorpha</taxon>
        <taxon>Ephydroidea</taxon>
        <taxon>Drosophilidae</taxon>
        <taxon>Drosophila</taxon>
        <taxon>Sophophora</taxon>
    </lineage>
</organism>
<feature type="transmembrane region" description="Helical" evidence="1">
    <location>
        <begin position="6"/>
        <end position="23"/>
    </location>
</feature>
<name>A0A9P9YRA0_9MUSC</name>